<dbReference type="Pfam" id="PF04427">
    <property type="entry name" value="Brix"/>
    <property type="match status" value="1"/>
</dbReference>
<dbReference type="Proteomes" id="UP001311799">
    <property type="component" value="Unassembled WGS sequence"/>
</dbReference>
<dbReference type="AlphaFoldDB" id="A0AAV9Y0A8"/>
<dbReference type="GO" id="GO:0032040">
    <property type="term" value="C:small-subunit processome"/>
    <property type="evidence" value="ECO:0007669"/>
    <property type="project" value="TreeGrafter"/>
</dbReference>
<dbReference type="PANTHER" id="PTHR22734:SF2">
    <property type="entry name" value="U3 SMALL NUCLEOLAR RIBONUCLEOPROTEIN PROTEIN IMP4"/>
    <property type="match status" value="1"/>
</dbReference>
<organism evidence="2 3">
    <name type="scientific">Cryptosporidium xiaoi</name>
    <dbReference type="NCBI Taxonomy" id="659607"/>
    <lineage>
        <taxon>Eukaryota</taxon>
        <taxon>Sar</taxon>
        <taxon>Alveolata</taxon>
        <taxon>Apicomplexa</taxon>
        <taxon>Conoidasida</taxon>
        <taxon>Coccidia</taxon>
        <taxon>Eucoccidiorida</taxon>
        <taxon>Eimeriorina</taxon>
        <taxon>Cryptosporidiidae</taxon>
        <taxon>Cryptosporidium</taxon>
    </lineage>
</organism>
<sequence>MIRRNARQRKEYLFSKDVELLRKKKLERTAKLKEAIEGGRQIPTELRGISDKLLEDIDLTDVSASQKSLIDNEYISIGPHEPKILVTTSRNPSNRLIQFVKELCLVIPNSSRINRGGHVLKEFSDLCRSNGATDLIVVHEHRGEPDSMVVSHFPHGPTAYFSLDEVILRHDLPNKLSNLPQSNPHLVFQDFNTDLGRRVCDILRHLFPSSTDKSQRVISFVNINDQITFRNYVWKKEDDKETGNLQIVELGPRFRLRLYKIELGTVEMRNLSTEWVHRPFFNKRKLLL</sequence>
<comment type="caution">
    <text evidence="2">The sequence shown here is derived from an EMBL/GenBank/DDBJ whole genome shotgun (WGS) entry which is preliminary data.</text>
</comment>
<dbReference type="GO" id="GO:0042134">
    <property type="term" value="F:rRNA primary transcript binding"/>
    <property type="evidence" value="ECO:0007669"/>
    <property type="project" value="InterPro"/>
</dbReference>
<gene>
    <name evidence="2" type="ORF">RS030_193001</name>
</gene>
<evidence type="ECO:0000259" key="1">
    <source>
        <dbReference type="PROSITE" id="PS50833"/>
    </source>
</evidence>
<dbReference type="EMBL" id="JAWDEY010000010">
    <property type="protein sequence ID" value="KAK6589915.1"/>
    <property type="molecule type" value="Genomic_DNA"/>
</dbReference>
<evidence type="ECO:0000313" key="3">
    <source>
        <dbReference type="Proteomes" id="UP001311799"/>
    </source>
</evidence>
<dbReference type="GO" id="GO:0006364">
    <property type="term" value="P:rRNA processing"/>
    <property type="evidence" value="ECO:0007669"/>
    <property type="project" value="InterPro"/>
</dbReference>
<accession>A0AAV9Y0A8</accession>
<protein>
    <submittedName>
        <fullName evidence="2">U3 snoRNP IMP4</fullName>
    </submittedName>
</protein>
<dbReference type="GO" id="GO:0034457">
    <property type="term" value="C:Mpp10 complex"/>
    <property type="evidence" value="ECO:0007669"/>
    <property type="project" value="UniProtKB-ARBA"/>
</dbReference>
<dbReference type="InterPro" id="IPR044281">
    <property type="entry name" value="IMP4/RPF1"/>
</dbReference>
<proteinExistence type="predicted"/>
<dbReference type="GO" id="GO:0042274">
    <property type="term" value="P:ribosomal small subunit biogenesis"/>
    <property type="evidence" value="ECO:0007669"/>
    <property type="project" value="UniProtKB-ARBA"/>
</dbReference>
<dbReference type="GO" id="GO:0005654">
    <property type="term" value="C:nucleoplasm"/>
    <property type="evidence" value="ECO:0007669"/>
    <property type="project" value="UniProtKB-ARBA"/>
</dbReference>
<name>A0AAV9Y0A8_9CRYT</name>
<feature type="domain" description="Brix" evidence="1">
    <location>
        <begin position="82"/>
        <end position="267"/>
    </location>
</feature>
<dbReference type="SMART" id="SM00879">
    <property type="entry name" value="Brix"/>
    <property type="match status" value="1"/>
</dbReference>
<reference evidence="2 3" key="1">
    <citation type="submission" date="2023-10" db="EMBL/GenBank/DDBJ databases">
        <title>Comparative genomics analysis reveals potential genetic determinants of host preference in Cryptosporidium xiaoi.</title>
        <authorList>
            <person name="Xiao L."/>
            <person name="Li J."/>
        </authorList>
    </citation>
    <scope>NUCLEOTIDE SEQUENCE [LARGE SCALE GENOMIC DNA]</scope>
    <source>
        <strain evidence="2 3">52996</strain>
    </source>
</reference>
<dbReference type="PROSITE" id="PS50833">
    <property type="entry name" value="BRIX"/>
    <property type="match status" value="1"/>
</dbReference>
<dbReference type="FunFam" id="3.40.50.10480:FF:000001">
    <property type="entry name" value="IMP4, U3 small nucleolar ribonucleoprotein"/>
    <property type="match status" value="1"/>
</dbReference>
<dbReference type="InterPro" id="IPR007109">
    <property type="entry name" value="Brix"/>
</dbReference>
<keyword evidence="3" id="KW-1185">Reference proteome</keyword>
<dbReference type="PANTHER" id="PTHR22734">
    <property type="entry name" value="U3 SMALL NUCLEOLAR RIBONUCLEOPROTEIN PROTEIN IMP4"/>
    <property type="match status" value="1"/>
</dbReference>
<dbReference type="SUPFAM" id="SSF52954">
    <property type="entry name" value="Class II aaRS ABD-related"/>
    <property type="match status" value="1"/>
</dbReference>
<evidence type="ECO:0000313" key="2">
    <source>
        <dbReference type="EMBL" id="KAK6589915.1"/>
    </source>
</evidence>
<dbReference type="Gene3D" id="3.40.50.10480">
    <property type="entry name" value="Probable brix-domain ribosomal biogenesis protein"/>
    <property type="match status" value="1"/>
</dbReference>
<dbReference type="GO" id="GO:0030515">
    <property type="term" value="F:snoRNA binding"/>
    <property type="evidence" value="ECO:0007669"/>
    <property type="project" value="TreeGrafter"/>
</dbReference>